<feature type="chain" id="PRO_5015158177" evidence="1">
    <location>
        <begin position="18"/>
        <end position="425"/>
    </location>
</feature>
<proteinExistence type="predicted"/>
<dbReference type="InterPro" id="IPR029058">
    <property type="entry name" value="AB_hydrolase_fold"/>
</dbReference>
<dbReference type="InterPro" id="IPR000073">
    <property type="entry name" value="AB_hydrolase_1"/>
</dbReference>
<dbReference type="Gene3D" id="3.40.50.1820">
    <property type="entry name" value="alpha/beta hydrolase"/>
    <property type="match status" value="1"/>
</dbReference>
<gene>
    <name evidence="3" type="ORF">CLV42_102542</name>
</gene>
<dbReference type="PRINTS" id="PR00111">
    <property type="entry name" value="ABHYDROLASE"/>
</dbReference>
<protein>
    <submittedName>
        <fullName evidence="3">Pimeloyl-ACP methyl ester carboxylesterase</fullName>
    </submittedName>
</protein>
<evidence type="ECO:0000259" key="2">
    <source>
        <dbReference type="Pfam" id="PF00561"/>
    </source>
</evidence>
<sequence>MKLLSCLLFIFPVFLYAQPRNDWSAFSRVIKATDIAGKKFKLEAAVKVQLIDSTAEAELWARVDKTNKKMGFFYNMTDKPIRSNNWAVYTINGKIDKDAAYLVIGGLFSRRGIFYFDHFRLWVERAKNQFEEIPLPNGDFEEDSLQNWSFFKNPGFKMAQTNDTAFHGNKSIKVDGSAFKARPTFGTNDSVGQYALVNGITIYYELYGEGEPLLLLHGNSASINSFKLQIPELSKKYKVIAVDTRGQGKSGDDGKTYTYDLFAADMNALLDYLHIDSANIVGWSDGGNTGLIMAMKYPAKVKKLATMGANVFIDKTVVVKLVFKVIDQQLKELKNDTTAWAKNRIRLINMLLTEPRYSFDDLKTIHCPVLVMAGENDLIKPGHTRQIAEHITGSTLLIAPKETHDYPTENAASFNKAVLDFFGRP</sequence>
<keyword evidence="4" id="KW-1185">Reference proteome</keyword>
<dbReference type="Gene3D" id="2.60.120.260">
    <property type="entry name" value="Galactose-binding domain-like"/>
    <property type="match status" value="1"/>
</dbReference>
<keyword evidence="1" id="KW-0732">Signal</keyword>
<feature type="signal peptide" evidence="1">
    <location>
        <begin position="1"/>
        <end position="17"/>
    </location>
</feature>
<evidence type="ECO:0000256" key="1">
    <source>
        <dbReference type="SAM" id="SignalP"/>
    </source>
</evidence>
<dbReference type="SUPFAM" id="SSF53474">
    <property type="entry name" value="alpha/beta-Hydrolases"/>
    <property type="match status" value="1"/>
</dbReference>
<dbReference type="OrthoDB" id="2247630at2"/>
<evidence type="ECO:0000313" key="3">
    <source>
        <dbReference type="EMBL" id="PSL34968.1"/>
    </source>
</evidence>
<accession>A0A2P8GLW9</accession>
<dbReference type="AlphaFoldDB" id="A0A2P8GLW9"/>
<reference evidence="3 4" key="1">
    <citation type="submission" date="2018-03" db="EMBL/GenBank/DDBJ databases">
        <title>Genomic Encyclopedia of Archaeal and Bacterial Type Strains, Phase II (KMG-II): from individual species to whole genera.</title>
        <authorList>
            <person name="Goeker M."/>
        </authorList>
    </citation>
    <scope>NUCLEOTIDE SEQUENCE [LARGE SCALE GENOMIC DNA]</scope>
    <source>
        <strain evidence="3 4">DSM 18107</strain>
    </source>
</reference>
<organism evidence="3 4">
    <name type="scientific">Chitinophaga ginsengisoli</name>
    <dbReference type="NCBI Taxonomy" id="363837"/>
    <lineage>
        <taxon>Bacteria</taxon>
        <taxon>Pseudomonadati</taxon>
        <taxon>Bacteroidota</taxon>
        <taxon>Chitinophagia</taxon>
        <taxon>Chitinophagales</taxon>
        <taxon>Chitinophagaceae</taxon>
        <taxon>Chitinophaga</taxon>
    </lineage>
</organism>
<dbReference type="GO" id="GO:0017171">
    <property type="term" value="F:serine hydrolase activity"/>
    <property type="evidence" value="ECO:0007669"/>
    <property type="project" value="TreeGrafter"/>
</dbReference>
<evidence type="ECO:0000313" key="4">
    <source>
        <dbReference type="Proteomes" id="UP000240978"/>
    </source>
</evidence>
<dbReference type="PANTHER" id="PTHR46331">
    <property type="entry name" value="VALACYCLOVIR HYDROLASE"/>
    <property type="match status" value="1"/>
</dbReference>
<dbReference type="RefSeq" id="WP_106601220.1">
    <property type="nucleotide sequence ID" value="NZ_PYGK01000002.1"/>
</dbReference>
<name>A0A2P8GLW9_9BACT</name>
<comment type="caution">
    <text evidence="3">The sequence shown here is derived from an EMBL/GenBank/DDBJ whole genome shotgun (WGS) entry which is preliminary data.</text>
</comment>
<dbReference type="PANTHER" id="PTHR46331:SF2">
    <property type="entry name" value="VALACYCLOVIR HYDROLASE"/>
    <property type="match status" value="1"/>
</dbReference>
<feature type="domain" description="AB hydrolase-1" evidence="2">
    <location>
        <begin position="212"/>
        <end position="332"/>
    </location>
</feature>
<dbReference type="EMBL" id="PYGK01000002">
    <property type="protein sequence ID" value="PSL34968.1"/>
    <property type="molecule type" value="Genomic_DNA"/>
</dbReference>
<dbReference type="Proteomes" id="UP000240978">
    <property type="component" value="Unassembled WGS sequence"/>
</dbReference>
<dbReference type="Pfam" id="PF00561">
    <property type="entry name" value="Abhydrolase_1"/>
    <property type="match status" value="1"/>
</dbReference>